<keyword evidence="2" id="KW-1185">Reference proteome</keyword>
<dbReference type="Proteomes" id="UP001231649">
    <property type="component" value="Chromosome 31"/>
</dbReference>
<organism evidence="1 2">
    <name type="scientific">Mythimna loreyi</name>
    <dbReference type="NCBI Taxonomy" id="667449"/>
    <lineage>
        <taxon>Eukaryota</taxon>
        <taxon>Metazoa</taxon>
        <taxon>Ecdysozoa</taxon>
        <taxon>Arthropoda</taxon>
        <taxon>Hexapoda</taxon>
        <taxon>Insecta</taxon>
        <taxon>Pterygota</taxon>
        <taxon>Neoptera</taxon>
        <taxon>Endopterygota</taxon>
        <taxon>Lepidoptera</taxon>
        <taxon>Glossata</taxon>
        <taxon>Ditrysia</taxon>
        <taxon>Noctuoidea</taxon>
        <taxon>Noctuidae</taxon>
        <taxon>Noctuinae</taxon>
        <taxon>Hadenini</taxon>
        <taxon>Mythimna</taxon>
    </lineage>
</organism>
<reference evidence="1" key="1">
    <citation type="submission" date="2023-03" db="EMBL/GenBank/DDBJ databases">
        <title>Chromosome-level genomes of two armyworms, Mythimna separata and Mythimna loreyi, provide insights into the biosynthesis and reception of sex pheromones.</title>
        <authorList>
            <person name="Zhao H."/>
        </authorList>
    </citation>
    <scope>NUCLEOTIDE SEQUENCE</scope>
    <source>
        <strain evidence="1">BeijingLab</strain>
    </source>
</reference>
<dbReference type="EMBL" id="CM056807">
    <property type="protein sequence ID" value="KAJ8705765.1"/>
    <property type="molecule type" value="Genomic_DNA"/>
</dbReference>
<evidence type="ECO:0000313" key="2">
    <source>
        <dbReference type="Proteomes" id="UP001231649"/>
    </source>
</evidence>
<evidence type="ECO:0000313" key="1">
    <source>
        <dbReference type="EMBL" id="KAJ8705765.1"/>
    </source>
</evidence>
<accession>A0ACC2Q1I7</accession>
<gene>
    <name evidence="1" type="ORF">PYW08_012811</name>
</gene>
<protein>
    <submittedName>
        <fullName evidence="1">Uncharacterized protein</fullName>
    </submittedName>
</protein>
<comment type="caution">
    <text evidence="1">The sequence shown here is derived from an EMBL/GenBank/DDBJ whole genome shotgun (WGS) entry which is preliminary data.</text>
</comment>
<proteinExistence type="predicted"/>
<sequence>MSDNGFTTCPYNASHRVPRSRLQHHIVKCQKVNPELWICPFNATHRCQENLKENHYNTCPDRPHDIALPKAKAAKNSTVGAVTTPKPILQKDYLPENDPDCEYWD</sequence>
<name>A0ACC2Q1I7_9NEOP</name>